<evidence type="ECO:0000256" key="1">
    <source>
        <dbReference type="ARBA" id="ARBA00008059"/>
    </source>
</evidence>
<sequence>MTAATETDVHKLPALLNALRLPSFKAHWQEVTEMADHEGWATAQALALLAEYELAERETRRIHRNLQASRLPAGKTLATFDFSVVPEVSKARVDALAAGDWLAGAGNLIAIGNSGSGKSHLLAAVGHALIEAGYRVLYSRTTDMVQRLQAARRDLTLERELAKLDKYHLLILDDITYAQKDQAETSVLFELIARRYETRSLAVAANQPFSAWEQIFPDRAMTVAAIDRLVHHATILELNVESYRRRTAVSRQTDPADAASSDSDSLGDNPSDNNREGGDDTES</sequence>
<feature type="domain" description="AAA+ ATPase" evidence="5">
    <location>
        <begin position="104"/>
        <end position="236"/>
    </location>
</feature>
<keyword evidence="7" id="KW-1185">Reference proteome</keyword>
<protein>
    <recommendedName>
        <fullName evidence="5">AAA+ ATPase domain-containing protein</fullName>
    </recommendedName>
</protein>
<dbReference type="Proteomes" id="UP001296873">
    <property type="component" value="Unassembled WGS sequence"/>
</dbReference>
<dbReference type="PANTHER" id="PTHR30050">
    <property type="entry name" value="CHROMOSOMAL REPLICATION INITIATOR PROTEIN DNAA"/>
    <property type="match status" value="1"/>
</dbReference>
<dbReference type="Gene3D" id="3.40.50.300">
    <property type="entry name" value="P-loop containing nucleotide triphosphate hydrolases"/>
    <property type="match status" value="1"/>
</dbReference>
<dbReference type="InterPro" id="IPR028350">
    <property type="entry name" value="DNAC/IstB-like"/>
</dbReference>
<evidence type="ECO:0000313" key="6">
    <source>
        <dbReference type="EMBL" id="MBK1668458.1"/>
    </source>
</evidence>
<dbReference type="InterPro" id="IPR003593">
    <property type="entry name" value="AAA+_ATPase"/>
</dbReference>
<dbReference type="NCBIfam" id="NF006038">
    <property type="entry name" value="PRK08181.1"/>
    <property type="match status" value="1"/>
</dbReference>
<organism evidence="6 7">
    <name type="scientific">Rhodovibrio sodomensis</name>
    <dbReference type="NCBI Taxonomy" id="1088"/>
    <lineage>
        <taxon>Bacteria</taxon>
        <taxon>Pseudomonadati</taxon>
        <taxon>Pseudomonadota</taxon>
        <taxon>Alphaproteobacteria</taxon>
        <taxon>Rhodospirillales</taxon>
        <taxon>Rhodovibrionaceae</taxon>
        <taxon>Rhodovibrio</taxon>
    </lineage>
</organism>
<keyword evidence="3" id="KW-0067">ATP-binding</keyword>
<dbReference type="InterPro" id="IPR047661">
    <property type="entry name" value="IstB"/>
</dbReference>
<reference evidence="6 7" key="1">
    <citation type="journal article" date="2020" name="Microorganisms">
        <title>Osmotic Adaptation and Compatible Solute Biosynthesis of Phototrophic Bacteria as Revealed from Genome Analyses.</title>
        <authorList>
            <person name="Imhoff J.F."/>
            <person name="Rahn T."/>
            <person name="Kunzel S."/>
            <person name="Keller A."/>
            <person name="Neulinger S.C."/>
        </authorList>
    </citation>
    <scope>NUCLEOTIDE SEQUENCE [LARGE SCALE GENOMIC DNA]</scope>
    <source>
        <strain evidence="6 7">DSM 9895</strain>
    </source>
</reference>
<dbReference type="NCBIfam" id="NF038214">
    <property type="entry name" value="IS21_help_AAA"/>
    <property type="match status" value="1"/>
</dbReference>
<evidence type="ECO:0000256" key="3">
    <source>
        <dbReference type="ARBA" id="ARBA00022840"/>
    </source>
</evidence>
<proteinExistence type="inferred from homology"/>
<evidence type="ECO:0000259" key="5">
    <source>
        <dbReference type="SMART" id="SM00382"/>
    </source>
</evidence>
<dbReference type="PANTHER" id="PTHR30050:SF4">
    <property type="entry name" value="ATP-BINDING PROTEIN RV3427C IN INSERTION SEQUENCE-RELATED"/>
    <property type="match status" value="1"/>
</dbReference>
<dbReference type="Pfam" id="PF01695">
    <property type="entry name" value="IstB_IS21"/>
    <property type="match status" value="1"/>
</dbReference>
<dbReference type="RefSeq" id="WP_200340773.1">
    <property type="nucleotide sequence ID" value="NZ_NRRL01000024.1"/>
</dbReference>
<comment type="caution">
    <text evidence="6">The sequence shown here is derived from an EMBL/GenBank/DDBJ whole genome shotgun (WGS) entry which is preliminary data.</text>
</comment>
<feature type="compositionally biased region" description="Basic and acidic residues" evidence="4">
    <location>
        <begin position="273"/>
        <end position="283"/>
    </location>
</feature>
<dbReference type="InterPro" id="IPR027417">
    <property type="entry name" value="P-loop_NTPase"/>
</dbReference>
<keyword evidence="2" id="KW-0547">Nucleotide-binding</keyword>
<name>A0ABS1DDC5_9PROT</name>
<accession>A0ABS1DDC5</accession>
<feature type="region of interest" description="Disordered" evidence="4">
    <location>
        <begin position="247"/>
        <end position="283"/>
    </location>
</feature>
<evidence type="ECO:0000256" key="2">
    <source>
        <dbReference type="ARBA" id="ARBA00022741"/>
    </source>
</evidence>
<gene>
    <name evidence="6" type="ORF">CKO28_10475</name>
</gene>
<dbReference type="SUPFAM" id="SSF52540">
    <property type="entry name" value="P-loop containing nucleoside triphosphate hydrolases"/>
    <property type="match status" value="1"/>
</dbReference>
<dbReference type="SMART" id="SM00382">
    <property type="entry name" value="AAA"/>
    <property type="match status" value="1"/>
</dbReference>
<evidence type="ECO:0000313" key="7">
    <source>
        <dbReference type="Proteomes" id="UP001296873"/>
    </source>
</evidence>
<comment type="similarity">
    <text evidence="1">Belongs to the IS21/IS1162 putative ATP-binding protein family.</text>
</comment>
<dbReference type="EMBL" id="NRRL01000024">
    <property type="protein sequence ID" value="MBK1668458.1"/>
    <property type="molecule type" value="Genomic_DNA"/>
</dbReference>
<evidence type="ECO:0000256" key="4">
    <source>
        <dbReference type="SAM" id="MobiDB-lite"/>
    </source>
</evidence>
<dbReference type="InterPro" id="IPR002611">
    <property type="entry name" value="IstB_ATP-bd"/>
</dbReference>
<dbReference type="CDD" id="cd00009">
    <property type="entry name" value="AAA"/>
    <property type="match status" value="1"/>
</dbReference>
<dbReference type="PIRSF" id="PIRSF003073">
    <property type="entry name" value="DNAC_TnpB_IstB"/>
    <property type="match status" value="1"/>
</dbReference>